<evidence type="ECO:0000313" key="1">
    <source>
        <dbReference type="EMBL" id="CUA86910.1"/>
    </source>
</evidence>
<accession>A0A0K6H7U7</accession>
<keyword evidence="2" id="KW-1185">Reference proteome</keyword>
<sequence>MIRVQKAAGAVDGVLANGGCRIVHLEEPLPVMLQRQCVGLLVLEPTPFIQLMLPGEEKRVCDRYAKLLACRGESEAQIARFWRHADRWARPVLACDSATLLVPEALCRPLGRTIVARRALEWGLRLVAGGTVPAESKPDWVAASMTMWYD</sequence>
<proteinExistence type="predicted"/>
<evidence type="ECO:0000313" key="2">
    <source>
        <dbReference type="Proteomes" id="UP000243535"/>
    </source>
</evidence>
<dbReference type="STRING" id="375574.GCA_001418035_02598"/>
<dbReference type="AlphaFoldDB" id="A0A0K6H7U7"/>
<gene>
    <name evidence="1" type="ORF">Ga0061063_0010</name>
</gene>
<reference evidence="2" key="1">
    <citation type="submission" date="2015-08" db="EMBL/GenBank/DDBJ databases">
        <authorList>
            <person name="Varghese N."/>
        </authorList>
    </citation>
    <scope>NUCLEOTIDE SEQUENCE [LARGE SCALE GENOMIC DNA]</scope>
    <source>
        <strain evidence="2">DSM 17901</strain>
    </source>
</reference>
<dbReference type="EMBL" id="CYHA01000010">
    <property type="protein sequence ID" value="CUA86910.1"/>
    <property type="molecule type" value="Genomic_DNA"/>
</dbReference>
<protein>
    <submittedName>
        <fullName evidence="1">Uncharacterized protein</fullName>
    </submittedName>
</protein>
<organism evidence="1 2">
    <name type="scientific">Gulbenkiania indica</name>
    <dbReference type="NCBI Taxonomy" id="375574"/>
    <lineage>
        <taxon>Bacteria</taxon>
        <taxon>Pseudomonadati</taxon>
        <taxon>Pseudomonadota</taxon>
        <taxon>Betaproteobacteria</taxon>
        <taxon>Neisseriales</taxon>
        <taxon>Chromobacteriaceae</taxon>
        <taxon>Gulbenkiania</taxon>
    </lineage>
</organism>
<name>A0A0K6H7U7_9NEIS</name>
<dbReference type="Proteomes" id="UP000243535">
    <property type="component" value="Unassembled WGS sequence"/>
</dbReference>